<comment type="caution">
    <text evidence="4">The sequence shown here is derived from an EMBL/GenBank/DDBJ whole genome shotgun (WGS) entry which is preliminary data.</text>
</comment>
<dbReference type="SUPFAM" id="SSF49265">
    <property type="entry name" value="Fibronectin type III"/>
    <property type="match status" value="1"/>
</dbReference>
<keyword evidence="2" id="KW-0732">Signal</keyword>
<evidence type="ECO:0000313" key="4">
    <source>
        <dbReference type="EMBL" id="CAH1965349.1"/>
    </source>
</evidence>
<evidence type="ECO:0000256" key="2">
    <source>
        <dbReference type="SAM" id="SignalP"/>
    </source>
</evidence>
<evidence type="ECO:0000313" key="5">
    <source>
        <dbReference type="Proteomes" id="UP001152888"/>
    </source>
</evidence>
<keyword evidence="5" id="KW-1185">Reference proteome</keyword>
<name>A0A9P0P4R8_ACAOB</name>
<evidence type="ECO:0000259" key="3">
    <source>
        <dbReference type="PROSITE" id="PS50853"/>
    </source>
</evidence>
<feature type="domain" description="Fibronectin type-III" evidence="3">
    <location>
        <begin position="45"/>
        <end position="148"/>
    </location>
</feature>
<gene>
    <name evidence="4" type="ORF">ACAOBT_LOCUS6278</name>
</gene>
<feature type="chain" id="PRO_5040312576" description="Fibronectin type-III domain-containing protein" evidence="2">
    <location>
        <begin position="20"/>
        <end position="392"/>
    </location>
</feature>
<feature type="compositionally biased region" description="Basic and acidic residues" evidence="1">
    <location>
        <begin position="207"/>
        <end position="223"/>
    </location>
</feature>
<dbReference type="AlphaFoldDB" id="A0A9P0P4R8"/>
<reference evidence="4" key="1">
    <citation type="submission" date="2022-03" db="EMBL/GenBank/DDBJ databases">
        <authorList>
            <person name="Sayadi A."/>
        </authorList>
    </citation>
    <scope>NUCLEOTIDE SEQUENCE</scope>
</reference>
<dbReference type="InterPro" id="IPR003961">
    <property type="entry name" value="FN3_dom"/>
</dbReference>
<dbReference type="EMBL" id="CAKOFQ010006723">
    <property type="protein sequence ID" value="CAH1965349.1"/>
    <property type="molecule type" value="Genomic_DNA"/>
</dbReference>
<accession>A0A9P0P4R8</accession>
<dbReference type="InterPro" id="IPR013783">
    <property type="entry name" value="Ig-like_fold"/>
</dbReference>
<proteinExistence type="predicted"/>
<dbReference type="InterPro" id="IPR036116">
    <property type="entry name" value="FN3_sf"/>
</dbReference>
<dbReference type="Gene3D" id="2.60.40.10">
    <property type="entry name" value="Immunoglobulins"/>
    <property type="match status" value="1"/>
</dbReference>
<sequence>MHVSTMVFLLTAKIEIVLTLINVIAVADEIIDTTTTTTTIAVPVPPKSIDISRIFISPGLGNTVKLDWGTPLPIQPDTTYWIYYEKDDDELTSPKLTTTNTSVLISDLEFCTKYKFAVSVAGDGNAHINQNNVRSIVTFANRTATPKDFRVGYEPREVPCMLVEWSASCPNVGQALGYVISERSEELAMLHASVPGTGGCRGGDSVNADRMEDGGREDPRERDRSISLNRRSIAANCLFRRFSRLLSPLLFLLRRRFICLDIFLVTKLLCLRVRVSLFDTQTKNDCTGDAGAGLQHCRSFLAWITCGIRPSRGNYKCFIYKRGPHIIPFTVPRRNTTNSRVFYCECPRTNILAKSPISIICNNFNLICNSCDINFSPISLVYSSILQITFNM</sequence>
<dbReference type="Proteomes" id="UP001152888">
    <property type="component" value="Unassembled WGS sequence"/>
</dbReference>
<organism evidence="4 5">
    <name type="scientific">Acanthoscelides obtectus</name>
    <name type="common">Bean weevil</name>
    <name type="synonym">Bruchus obtectus</name>
    <dbReference type="NCBI Taxonomy" id="200917"/>
    <lineage>
        <taxon>Eukaryota</taxon>
        <taxon>Metazoa</taxon>
        <taxon>Ecdysozoa</taxon>
        <taxon>Arthropoda</taxon>
        <taxon>Hexapoda</taxon>
        <taxon>Insecta</taxon>
        <taxon>Pterygota</taxon>
        <taxon>Neoptera</taxon>
        <taxon>Endopterygota</taxon>
        <taxon>Coleoptera</taxon>
        <taxon>Polyphaga</taxon>
        <taxon>Cucujiformia</taxon>
        <taxon>Chrysomeloidea</taxon>
        <taxon>Chrysomelidae</taxon>
        <taxon>Bruchinae</taxon>
        <taxon>Bruchini</taxon>
        <taxon>Acanthoscelides</taxon>
    </lineage>
</organism>
<evidence type="ECO:0000256" key="1">
    <source>
        <dbReference type="SAM" id="MobiDB-lite"/>
    </source>
</evidence>
<feature type="region of interest" description="Disordered" evidence="1">
    <location>
        <begin position="199"/>
        <end position="223"/>
    </location>
</feature>
<protein>
    <recommendedName>
        <fullName evidence="3">Fibronectin type-III domain-containing protein</fullName>
    </recommendedName>
</protein>
<feature type="signal peptide" evidence="2">
    <location>
        <begin position="1"/>
        <end position="19"/>
    </location>
</feature>
<dbReference type="OrthoDB" id="6775813at2759"/>
<dbReference type="PROSITE" id="PS50853">
    <property type="entry name" value="FN3"/>
    <property type="match status" value="1"/>
</dbReference>